<dbReference type="InterPro" id="IPR001173">
    <property type="entry name" value="Glyco_trans_2-like"/>
</dbReference>
<dbReference type="AlphaFoldDB" id="F8SLL0"/>
<reference evidence="2" key="1">
    <citation type="journal article" date="2011" name="Appl. Environ. Microbiol.">
        <title>Molecular characterization of cronobacter lipopolysaccharide o-antigen gene clusters and development of serotype-specific PCR assays.</title>
        <authorList>
            <person name="Jarvis K.G."/>
            <person name="Grim C.J."/>
            <person name="Franco A.A."/>
            <person name="Gopinath G."/>
            <person name="Sathyamoorthy V."/>
            <person name="Hu L."/>
            <person name="Sadowski J.A."/>
            <person name="Lee C.S."/>
            <person name="Tall B.D."/>
        </authorList>
    </citation>
    <scope>NUCLEOTIDE SEQUENCE</scope>
    <source>
        <strain evidence="2">2156</strain>
    </source>
</reference>
<accession>F8SLL0</accession>
<evidence type="ECO:0000313" key="2">
    <source>
        <dbReference type="EMBL" id="AEH27492.1"/>
    </source>
</evidence>
<dbReference type="RefSeq" id="WP_080781024.1">
    <property type="nucleotide sequence ID" value="NZ_CP080594.1"/>
</dbReference>
<proteinExistence type="predicted"/>
<feature type="domain" description="Glycosyltransferase 2-like" evidence="1">
    <location>
        <begin position="13"/>
        <end position="139"/>
    </location>
</feature>
<dbReference type="SUPFAM" id="SSF53448">
    <property type="entry name" value="Nucleotide-diphospho-sugar transferases"/>
    <property type="match status" value="1"/>
</dbReference>
<dbReference type="PANTHER" id="PTHR22916">
    <property type="entry name" value="GLYCOSYLTRANSFERASE"/>
    <property type="match status" value="1"/>
</dbReference>
<dbReference type="InterPro" id="IPR029044">
    <property type="entry name" value="Nucleotide-diphossugar_trans"/>
</dbReference>
<dbReference type="FunFam" id="3.90.550.10:FF:000130">
    <property type="entry name" value="Family 2 glycosyl transferase"/>
    <property type="match status" value="1"/>
</dbReference>
<dbReference type="GO" id="GO:0016758">
    <property type="term" value="F:hexosyltransferase activity"/>
    <property type="evidence" value="ECO:0007669"/>
    <property type="project" value="UniProtKB-ARBA"/>
</dbReference>
<gene>
    <name evidence="2" type="primary">wehL</name>
</gene>
<organism evidence="2">
    <name type="scientific">Cronobacter sakazakii</name>
    <name type="common">Enterobacter sakazakii</name>
    <dbReference type="NCBI Taxonomy" id="28141"/>
    <lineage>
        <taxon>Bacteria</taxon>
        <taxon>Pseudomonadati</taxon>
        <taxon>Pseudomonadota</taxon>
        <taxon>Gammaproteobacteria</taxon>
        <taxon>Enterobacterales</taxon>
        <taxon>Enterobacteriaceae</taxon>
        <taxon>Cronobacter</taxon>
    </lineage>
</organism>
<name>F8SLL0_CROSK</name>
<evidence type="ECO:0000259" key="1">
    <source>
        <dbReference type="Pfam" id="PF00535"/>
    </source>
</evidence>
<sequence length="256" mass="29704">MYNSNTVESDLVSVIMPSFNSSATIEESISSVQRQTYKNWELLITDDCSTDDTVNIIKRYAENDPRIKFFTNKTNLGAGVSRNNSIAESKGRYIAFLDSDDIWVEDKLQRQLRFMQDNNIAFCYANYQKISANGEKGKIIVAPSKVNYHELLKSNVIGCLTAIYDTSVLGKVFMPEIRKGQDMALWLKILQKVDYAWCVNETLAYYREGHESLSSNKFKILSARWGFYRRYLNFNFIKSSYYFSFYFIRALLKHKA</sequence>
<protein>
    <submittedName>
        <fullName evidence="2">WehL</fullName>
    </submittedName>
</protein>
<dbReference type="PANTHER" id="PTHR22916:SF3">
    <property type="entry name" value="UDP-GLCNAC:BETAGAL BETA-1,3-N-ACETYLGLUCOSAMINYLTRANSFERASE-LIKE PROTEIN 1"/>
    <property type="match status" value="1"/>
</dbReference>
<dbReference type="Gene3D" id="3.90.550.10">
    <property type="entry name" value="Spore Coat Polysaccharide Biosynthesis Protein SpsA, Chain A"/>
    <property type="match status" value="1"/>
</dbReference>
<dbReference type="Pfam" id="PF00535">
    <property type="entry name" value="Glycos_transf_2"/>
    <property type="match status" value="1"/>
</dbReference>
<dbReference type="EMBL" id="HQ646168">
    <property type="protein sequence ID" value="AEH27492.1"/>
    <property type="molecule type" value="Genomic_DNA"/>
</dbReference>